<dbReference type="InterPro" id="IPR007110">
    <property type="entry name" value="Ig-like_dom"/>
</dbReference>
<reference evidence="4" key="2">
    <citation type="submission" date="2025-08" db="UniProtKB">
        <authorList>
            <consortium name="Ensembl"/>
        </authorList>
    </citation>
    <scope>IDENTIFICATION</scope>
</reference>
<evidence type="ECO:0000256" key="2">
    <source>
        <dbReference type="SAM" id="Phobius"/>
    </source>
</evidence>
<dbReference type="InterPro" id="IPR036179">
    <property type="entry name" value="Ig-like_dom_sf"/>
</dbReference>
<proteinExistence type="predicted"/>
<keyword evidence="2" id="KW-0472">Membrane</keyword>
<dbReference type="InterPro" id="IPR050380">
    <property type="entry name" value="Immune_Resp_Modulators"/>
</dbReference>
<keyword evidence="2" id="KW-0812">Transmembrane</keyword>
<keyword evidence="5" id="KW-1185">Reference proteome</keyword>
<dbReference type="GeneTree" id="ENSGT00940000164625"/>
<dbReference type="PANTHER" id="PTHR23411">
    <property type="entry name" value="TAPASIN"/>
    <property type="match status" value="1"/>
</dbReference>
<dbReference type="InterPro" id="IPR003597">
    <property type="entry name" value="Ig_C1-set"/>
</dbReference>
<protein>
    <recommendedName>
        <fullName evidence="3">Ig-like domain-containing protein</fullName>
    </recommendedName>
</protein>
<feature type="transmembrane region" description="Helical" evidence="2">
    <location>
        <begin position="139"/>
        <end position="160"/>
    </location>
</feature>
<reference evidence="5" key="1">
    <citation type="journal article" date="2004" name="Nature">
        <title>Genome duplication in the teleost fish Tetraodon nigroviridis reveals the early vertebrate proto-karyotype.</title>
        <authorList>
            <person name="Jaillon O."/>
            <person name="Aury J.-M."/>
            <person name="Brunet F."/>
            <person name="Petit J.-L."/>
            <person name="Stange-Thomann N."/>
            <person name="Mauceli E."/>
            <person name="Bouneau L."/>
            <person name="Fischer C."/>
            <person name="Ozouf-Costaz C."/>
            <person name="Bernot A."/>
            <person name="Nicaud S."/>
            <person name="Jaffe D."/>
            <person name="Fisher S."/>
            <person name="Lutfalla G."/>
            <person name="Dossat C."/>
            <person name="Segurens B."/>
            <person name="Dasilva C."/>
            <person name="Salanoubat M."/>
            <person name="Levy M."/>
            <person name="Boudet N."/>
            <person name="Castellano S."/>
            <person name="Anthouard V."/>
            <person name="Jubin C."/>
            <person name="Castelli V."/>
            <person name="Katinka M."/>
            <person name="Vacherie B."/>
            <person name="Biemont C."/>
            <person name="Skalli Z."/>
            <person name="Cattolico L."/>
            <person name="Poulain J."/>
            <person name="De Berardinis V."/>
            <person name="Cruaud C."/>
            <person name="Duprat S."/>
            <person name="Brottier P."/>
            <person name="Coutanceau J.-P."/>
            <person name="Gouzy J."/>
            <person name="Parra G."/>
            <person name="Lardier G."/>
            <person name="Chapple C."/>
            <person name="McKernan K.J."/>
            <person name="McEwan P."/>
            <person name="Bosak S."/>
            <person name="Kellis M."/>
            <person name="Volff J.-N."/>
            <person name="Guigo R."/>
            <person name="Zody M.C."/>
            <person name="Mesirov J."/>
            <person name="Lindblad-Toh K."/>
            <person name="Birren B."/>
            <person name="Nusbaum C."/>
            <person name="Kahn D."/>
            <person name="Robinson-Rechavi M."/>
            <person name="Laudet V."/>
            <person name="Schachter V."/>
            <person name="Quetier F."/>
            <person name="Saurin W."/>
            <person name="Scarpelli C."/>
            <person name="Wincker P."/>
            <person name="Lander E.S."/>
            <person name="Weissenbach J."/>
            <person name="Roest Crollius H."/>
        </authorList>
    </citation>
    <scope>NUCLEOTIDE SEQUENCE [LARGE SCALE GENOMIC DNA]</scope>
</reference>
<dbReference type="Ensembl" id="ENSTNIT00000005090.1">
    <property type="protein sequence ID" value="ENSTNIP00000004944.1"/>
    <property type="gene ID" value="ENSTNIG00000002425.1"/>
</dbReference>
<keyword evidence="2" id="KW-1133">Transmembrane helix</keyword>
<feature type="domain" description="Ig-like" evidence="3">
    <location>
        <begin position="8"/>
        <end position="115"/>
    </location>
</feature>
<dbReference type="Proteomes" id="UP000007303">
    <property type="component" value="Unassembled WGS sequence"/>
</dbReference>
<evidence type="ECO:0000313" key="5">
    <source>
        <dbReference type="Proteomes" id="UP000007303"/>
    </source>
</evidence>
<organism evidence="4 5">
    <name type="scientific">Tetraodon nigroviridis</name>
    <name type="common">Spotted green pufferfish</name>
    <name type="synonym">Chelonodon nigroviridis</name>
    <dbReference type="NCBI Taxonomy" id="99883"/>
    <lineage>
        <taxon>Eukaryota</taxon>
        <taxon>Metazoa</taxon>
        <taxon>Chordata</taxon>
        <taxon>Craniata</taxon>
        <taxon>Vertebrata</taxon>
        <taxon>Euteleostomi</taxon>
        <taxon>Actinopterygii</taxon>
        <taxon>Neopterygii</taxon>
        <taxon>Teleostei</taxon>
        <taxon>Neoteleostei</taxon>
        <taxon>Acanthomorphata</taxon>
        <taxon>Eupercaria</taxon>
        <taxon>Tetraodontiformes</taxon>
        <taxon>Tetradontoidea</taxon>
        <taxon>Tetraodontidae</taxon>
        <taxon>Tetraodon</taxon>
    </lineage>
</organism>
<dbReference type="Gene3D" id="2.60.40.10">
    <property type="entry name" value="Immunoglobulins"/>
    <property type="match status" value="1"/>
</dbReference>
<evidence type="ECO:0000313" key="4">
    <source>
        <dbReference type="Ensembl" id="ENSTNIP00000004944.1"/>
    </source>
</evidence>
<dbReference type="HOGENOM" id="CLU_077975_0_1_1"/>
<dbReference type="Pfam" id="PF07654">
    <property type="entry name" value="C1-set"/>
    <property type="match status" value="1"/>
</dbReference>
<dbReference type="SMART" id="SM00407">
    <property type="entry name" value="IGc1"/>
    <property type="match status" value="1"/>
</dbReference>
<dbReference type="InterPro" id="IPR013783">
    <property type="entry name" value="Ig-like_fold"/>
</dbReference>
<dbReference type="CDD" id="cd05769">
    <property type="entry name" value="IgC1_TCR_beta"/>
    <property type="match status" value="1"/>
</dbReference>
<keyword evidence="1" id="KW-0393">Immunoglobulin domain</keyword>
<sequence>PDISVTAPTVTLLRPSPKECRNEKDQKRRKKTLVCLATGFYPDHIDVSWLVNDESVTDGVATDSAAQRPEGEKFYKISSRLRVAAEVWFNPDSVFTCQVSFFNGSGTENFTESIQGEAIVSQDVMTRDSYLKISQTAKLSYSIVVFKSCIYGAFVVFLVWKLQGWTGKQNF</sequence>
<dbReference type="SUPFAM" id="SSF48726">
    <property type="entry name" value="Immunoglobulin"/>
    <property type="match status" value="1"/>
</dbReference>
<dbReference type="PROSITE" id="PS50835">
    <property type="entry name" value="IG_LIKE"/>
    <property type="match status" value="1"/>
</dbReference>
<name>H3C9M2_TETNG</name>
<dbReference type="InParanoid" id="H3C9M2"/>
<accession>H3C9M2</accession>
<evidence type="ECO:0000259" key="3">
    <source>
        <dbReference type="PROSITE" id="PS50835"/>
    </source>
</evidence>
<reference evidence="4" key="3">
    <citation type="submission" date="2025-09" db="UniProtKB">
        <authorList>
            <consortium name="Ensembl"/>
        </authorList>
    </citation>
    <scope>IDENTIFICATION</scope>
</reference>
<dbReference type="AlphaFoldDB" id="H3C9M2"/>
<evidence type="ECO:0000256" key="1">
    <source>
        <dbReference type="ARBA" id="ARBA00023319"/>
    </source>
</evidence>
<dbReference type="OMA" id="KFLYIML"/>